<gene>
    <name evidence="6" type="primary">LOC107785447</name>
</gene>
<reference evidence="6" key="2">
    <citation type="submission" date="2025-08" db="UniProtKB">
        <authorList>
            <consortium name="RefSeq"/>
        </authorList>
    </citation>
    <scope>IDENTIFICATION</scope>
</reference>
<comment type="subcellular location">
    <subcellularLocation>
        <location evidence="1">Nucleus</location>
    </subcellularLocation>
</comment>
<dbReference type="PaxDb" id="4097-A0A1S3ZCR3"/>
<dbReference type="GO" id="GO:0046983">
    <property type="term" value="F:protein dimerization activity"/>
    <property type="evidence" value="ECO:0007669"/>
    <property type="project" value="InterPro"/>
</dbReference>
<dbReference type="GO" id="GO:0003700">
    <property type="term" value="F:DNA-binding transcription factor activity"/>
    <property type="evidence" value="ECO:0000318"/>
    <property type="project" value="GO_Central"/>
</dbReference>
<dbReference type="FunFam" id="4.10.280.10:FF:000002">
    <property type="entry name" value="Basic helix-loop-helix transcription factor"/>
    <property type="match status" value="1"/>
</dbReference>
<accession>A0A1S3ZCR3</accession>
<keyword evidence="3" id="KW-0804">Transcription</keyword>
<dbReference type="SUPFAM" id="SSF47459">
    <property type="entry name" value="HLH, helix-loop-helix DNA-binding domain"/>
    <property type="match status" value="1"/>
</dbReference>
<dbReference type="PANTHER" id="PTHR12565:SF441">
    <property type="entry name" value="TRANSCRIPTION FACTOR BHLH49-LIKE ISOFORM X1"/>
    <property type="match status" value="1"/>
</dbReference>
<dbReference type="PANTHER" id="PTHR12565">
    <property type="entry name" value="STEROL REGULATORY ELEMENT-BINDING PROTEIN"/>
    <property type="match status" value="1"/>
</dbReference>
<keyword evidence="4" id="KW-0539">Nucleus</keyword>
<sequence>MRMDMVSKDDAESEKRCEDALSFQSPNMSSDWQLSGSNLTNASVGMVSNSNPMVDSFCASVWDHPISSSNLGLCDTNIQTIHCTTNADRLRTNVNRMLAMSWTQPNAMSLKGDMFVPPTPGMLPQSLSQFPADSGFIERAARFSCFSGGKVGDMMNPFTIPSSPNTYHNALALHRPQEVFASNILQSPSAAISQKQHVGNAVEGSEDVSLPLEHGATDRSPIKHEKNESFARSLDEAKECVGISGNESDEAECSGHQEEVEGKDSSARGLGSKKRKRSGQDTELDHTKGAQQPPAEPTKDQTEIQKGEQNRLGGKNSKQGSQSADPPKEEYIHIRAKRGQATNSHSLAERLRREKISERMKYLQDLVPGCNKVTGKAVMLDEIINYVQSLQRQVEFLSVKLATIDPRLDFNIDGLLAKDILHSRAVPSSSLAFAPDMTMSYHSLQQLPTPLLQSGLPGLGNSTNALLRSIYPHLSATSGGYKESSSQLPNIWDDELHNVVEMGLSTSAPLHSQNLSGPLPSGQMKEES</sequence>
<evidence type="ECO:0000256" key="3">
    <source>
        <dbReference type="ARBA" id="ARBA00023163"/>
    </source>
</evidence>
<proteinExistence type="predicted"/>
<dbReference type="RefSeq" id="XP_016462240.1">
    <property type="nucleotide sequence ID" value="XM_016606754.1"/>
</dbReference>
<dbReference type="InterPro" id="IPR011598">
    <property type="entry name" value="bHLH_dom"/>
</dbReference>
<dbReference type="Proteomes" id="UP000790787">
    <property type="component" value="Chromosome 16"/>
</dbReference>
<dbReference type="InterPro" id="IPR024097">
    <property type="entry name" value="bHLH_ZIP_TF"/>
</dbReference>
<dbReference type="GO" id="GO:0005634">
    <property type="term" value="C:nucleus"/>
    <property type="evidence" value="ECO:0000318"/>
    <property type="project" value="GO_Central"/>
</dbReference>
<dbReference type="SMART" id="SM00353">
    <property type="entry name" value="HLH"/>
    <property type="match status" value="1"/>
</dbReference>
<dbReference type="GeneID" id="107785447"/>
<organism evidence="5 6">
    <name type="scientific">Nicotiana tabacum</name>
    <name type="common">Common tobacco</name>
    <dbReference type="NCBI Taxonomy" id="4097"/>
    <lineage>
        <taxon>Eukaryota</taxon>
        <taxon>Viridiplantae</taxon>
        <taxon>Streptophyta</taxon>
        <taxon>Embryophyta</taxon>
        <taxon>Tracheophyta</taxon>
        <taxon>Spermatophyta</taxon>
        <taxon>Magnoliopsida</taxon>
        <taxon>eudicotyledons</taxon>
        <taxon>Gunneridae</taxon>
        <taxon>Pentapetalae</taxon>
        <taxon>asterids</taxon>
        <taxon>lamiids</taxon>
        <taxon>Solanales</taxon>
        <taxon>Solanaceae</taxon>
        <taxon>Nicotianoideae</taxon>
        <taxon>Nicotianeae</taxon>
        <taxon>Nicotiana</taxon>
    </lineage>
</organism>
<evidence type="ECO:0000256" key="2">
    <source>
        <dbReference type="ARBA" id="ARBA00023015"/>
    </source>
</evidence>
<protein>
    <submittedName>
        <fullName evidence="6">Transcription factor bHLH49</fullName>
    </submittedName>
</protein>
<evidence type="ECO:0000256" key="4">
    <source>
        <dbReference type="ARBA" id="ARBA00023242"/>
    </source>
</evidence>
<dbReference type="Pfam" id="PF00010">
    <property type="entry name" value="HLH"/>
    <property type="match status" value="1"/>
</dbReference>
<keyword evidence="5" id="KW-1185">Reference proteome</keyword>
<dbReference type="OrthoDB" id="1923196at2759"/>
<keyword evidence="2" id="KW-0805">Transcription regulation</keyword>
<dbReference type="KEGG" id="nta:107785447"/>
<reference evidence="5" key="1">
    <citation type="journal article" date="2014" name="Nat. Commun.">
        <title>The tobacco genome sequence and its comparison with those of tomato and potato.</title>
        <authorList>
            <person name="Sierro N."/>
            <person name="Battey J.N."/>
            <person name="Ouadi S."/>
            <person name="Bakaher N."/>
            <person name="Bovet L."/>
            <person name="Willig A."/>
            <person name="Goepfert S."/>
            <person name="Peitsch M.C."/>
            <person name="Ivanov N.V."/>
        </authorList>
    </citation>
    <scope>NUCLEOTIDE SEQUENCE [LARGE SCALE GENOMIC DNA]</scope>
</reference>
<dbReference type="OMA" id="SSQMMET"/>
<dbReference type="Gene3D" id="4.10.280.10">
    <property type="entry name" value="Helix-loop-helix DNA-binding domain"/>
    <property type="match status" value="1"/>
</dbReference>
<dbReference type="PROSITE" id="PS50888">
    <property type="entry name" value="BHLH"/>
    <property type="match status" value="1"/>
</dbReference>
<evidence type="ECO:0000313" key="5">
    <source>
        <dbReference type="Proteomes" id="UP000790787"/>
    </source>
</evidence>
<dbReference type="AlphaFoldDB" id="A0A1S3ZCR3"/>
<dbReference type="InterPro" id="IPR036638">
    <property type="entry name" value="HLH_DNA-bd_sf"/>
</dbReference>
<name>A0A1S3ZCR3_TOBAC</name>
<dbReference type="CDD" id="cd18919">
    <property type="entry name" value="bHLH_AtBPE_like"/>
    <property type="match status" value="1"/>
</dbReference>
<evidence type="ECO:0000313" key="6">
    <source>
        <dbReference type="RefSeq" id="XP_016462240.1"/>
    </source>
</evidence>
<evidence type="ECO:0000256" key="1">
    <source>
        <dbReference type="ARBA" id="ARBA00004123"/>
    </source>
</evidence>
<dbReference type="STRING" id="4097.A0A1S3ZCR3"/>